<feature type="transmembrane region" description="Helical" evidence="15">
    <location>
        <begin position="74"/>
        <end position="90"/>
    </location>
</feature>
<evidence type="ECO:0000256" key="2">
    <source>
        <dbReference type="ARBA" id="ARBA00001966"/>
    </source>
</evidence>
<dbReference type="InterPro" id="IPR003594">
    <property type="entry name" value="HATPase_dom"/>
</dbReference>
<dbReference type="InterPro" id="IPR050482">
    <property type="entry name" value="Sensor_HK_TwoCompSys"/>
</dbReference>
<keyword evidence="18" id="KW-1185">Reference proteome</keyword>
<keyword evidence="15" id="KW-0472">Membrane</keyword>
<keyword evidence="8" id="KW-0808">Transferase</keyword>
<evidence type="ECO:0000256" key="6">
    <source>
        <dbReference type="ARBA" id="ARBA00022485"/>
    </source>
</evidence>
<keyword evidence="12" id="KW-0411">Iron-sulfur</keyword>
<dbReference type="OrthoDB" id="144293at2"/>
<evidence type="ECO:0000256" key="4">
    <source>
        <dbReference type="ARBA" id="ARBA00012438"/>
    </source>
</evidence>
<evidence type="ECO:0000256" key="15">
    <source>
        <dbReference type="SAM" id="Phobius"/>
    </source>
</evidence>
<keyword evidence="6" id="KW-0004">4Fe-4S</keyword>
<dbReference type="SUPFAM" id="SSF55874">
    <property type="entry name" value="ATPase domain of HSP90 chaperone/DNA topoisomerase II/histidine kinase"/>
    <property type="match status" value="1"/>
</dbReference>
<dbReference type="EMBL" id="FNVO01000022">
    <property type="protein sequence ID" value="SEG88739.1"/>
    <property type="molecule type" value="Genomic_DNA"/>
</dbReference>
<comment type="cofactor">
    <cofactor evidence="2">
        <name>[4Fe-4S] cluster</name>
        <dbReference type="ChEBI" id="CHEBI:49883"/>
    </cofactor>
</comment>
<evidence type="ECO:0000256" key="12">
    <source>
        <dbReference type="ARBA" id="ARBA00023014"/>
    </source>
</evidence>
<dbReference type="RefSeq" id="WP_103943540.1">
    <property type="nucleotide sequence ID" value="NZ_FNVO01000022.1"/>
</dbReference>
<dbReference type="InterPro" id="IPR004358">
    <property type="entry name" value="Sig_transdc_His_kin-like_C"/>
</dbReference>
<dbReference type="PIRSF" id="PIRSF037434">
    <property type="entry name" value="STHK_ChrS"/>
    <property type="match status" value="1"/>
</dbReference>
<evidence type="ECO:0000313" key="17">
    <source>
        <dbReference type="EMBL" id="SEG88739.1"/>
    </source>
</evidence>
<name>A0A1H6DU25_9ACTN</name>
<comment type="subcellular location">
    <subcellularLocation>
        <location evidence="3">Cytoplasm</location>
    </subcellularLocation>
</comment>
<keyword evidence="9 17" id="KW-0418">Kinase</keyword>
<dbReference type="CDD" id="cd16917">
    <property type="entry name" value="HATPase_UhpB-NarQ-NarX-like"/>
    <property type="match status" value="1"/>
</dbReference>
<evidence type="ECO:0000256" key="7">
    <source>
        <dbReference type="ARBA" id="ARBA00022490"/>
    </source>
</evidence>
<dbReference type="Pfam" id="PF07730">
    <property type="entry name" value="HisKA_3"/>
    <property type="match status" value="1"/>
</dbReference>
<comment type="catalytic activity">
    <reaction evidence="1">
        <text>ATP + protein L-histidine = ADP + protein N-phospho-L-histidine.</text>
        <dbReference type="EC" id="2.7.13.3"/>
    </reaction>
</comment>
<comment type="function">
    <text evidence="13">Member of the two-component regulatory system NreB/NreC involved in the control of dissimilatory nitrate/nitrite reduction in response to oxygen. NreB functions as a direct oxygen sensor histidine kinase which is autophosphorylated, in the absence of oxygen, probably at the conserved histidine residue, and transfers its phosphate group probably to a conserved aspartate residue of NreC. NreB/NreC activates the expression of the nitrate (narGHJI) and nitrite (nir) reductase operons, as well as the putative nitrate transporter gene narT.</text>
</comment>
<dbReference type="InterPro" id="IPR017205">
    <property type="entry name" value="Sig_transdc_His_kinase_ChrS"/>
</dbReference>
<dbReference type="GO" id="GO:0000155">
    <property type="term" value="F:phosphorelay sensor kinase activity"/>
    <property type="evidence" value="ECO:0007669"/>
    <property type="project" value="InterPro"/>
</dbReference>
<proteinExistence type="predicted"/>
<feature type="transmembrane region" description="Helical" evidence="15">
    <location>
        <begin position="44"/>
        <end position="65"/>
    </location>
</feature>
<feature type="transmembrane region" description="Helical" evidence="15">
    <location>
        <begin position="20"/>
        <end position="38"/>
    </location>
</feature>
<keyword evidence="15" id="KW-1133">Transmembrane helix</keyword>
<evidence type="ECO:0000256" key="9">
    <source>
        <dbReference type="ARBA" id="ARBA00022777"/>
    </source>
</evidence>
<evidence type="ECO:0000256" key="14">
    <source>
        <dbReference type="ARBA" id="ARBA00030800"/>
    </source>
</evidence>
<dbReference type="Proteomes" id="UP000236723">
    <property type="component" value="Unassembled WGS sequence"/>
</dbReference>
<dbReference type="EC" id="2.7.13.3" evidence="4"/>
<dbReference type="InterPro" id="IPR036890">
    <property type="entry name" value="HATPase_C_sf"/>
</dbReference>
<gene>
    <name evidence="17" type="ORF">SAMN04489712_12269</name>
</gene>
<evidence type="ECO:0000256" key="10">
    <source>
        <dbReference type="ARBA" id="ARBA00023004"/>
    </source>
</evidence>
<evidence type="ECO:0000256" key="8">
    <source>
        <dbReference type="ARBA" id="ARBA00022679"/>
    </source>
</evidence>
<dbReference type="GO" id="GO:0005737">
    <property type="term" value="C:cytoplasm"/>
    <property type="evidence" value="ECO:0007669"/>
    <property type="project" value="UniProtKB-SubCell"/>
</dbReference>
<dbReference type="Gene3D" id="3.30.565.10">
    <property type="entry name" value="Histidine kinase-like ATPase, C-terminal domain"/>
    <property type="match status" value="1"/>
</dbReference>
<evidence type="ECO:0000256" key="3">
    <source>
        <dbReference type="ARBA" id="ARBA00004496"/>
    </source>
</evidence>
<evidence type="ECO:0000256" key="11">
    <source>
        <dbReference type="ARBA" id="ARBA00023012"/>
    </source>
</evidence>
<evidence type="ECO:0000259" key="16">
    <source>
        <dbReference type="SMART" id="SM00387"/>
    </source>
</evidence>
<keyword evidence="7" id="KW-0963">Cytoplasm</keyword>
<protein>
    <recommendedName>
        <fullName evidence="5">Oxygen sensor histidine kinase NreB</fullName>
        <ecNumber evidence="4">2.7.13.3</ecNumber>
    </recommendedName>
    <alternativeName>
        <fullName evidence="14">Nitrogen regulation protein B</fullName>
    </alternativeName>
</protein>
<evidence type="ECO:0000256" key="1">
    <source>
        <dbReference type="ARBA" id="ARBA00000085"/>
    </source>
</evidence>
<dbReference type="Pfam" id="PF02518">
    <property type="entry name" value="HATPase_c"/>
    <property type="match status" value="1"/>
</dbReference>
<keyword evidence="6" id="KW-0479">Metal-binding</keyword>
<dbReference type="InterPro" id="IPR011712">
    <property type="entry name" value="Sig_transdc_His_kin_sub3_dim/P"/>
</dbReference>
<dbReference type="GO" id="GO:0016020">
    <property type="term" value="C:membrane"/>
    <property type="evidence" value="ECO:0007669"/>
    <property type="project" value="InterPro"/>
</dbReference>
<feature type="domain" description="Histidine kinase/HSP90-like ATPase" evidence="16">
    <location>
        <begin position="307"/>
        <end position="398"/>
    </location>
</feature>
<dbReference type="AlphaFoldDB" id="A0A1H6DU25"/>
<organism evidence="17 18">
    <name type="scientific">Thermomonospora echinospora</name>
    <dbReference type="NCBI Taxonomy" id="1992"/>
    <lineage>
        <taxon>Bacteria</taxon>
        <taxon>Bacillati</taxon>
        <taxon>Actinomycetota</taxon>
        <taxon>Actinomycetes</taxon>
        <taxon>Streptosporangiales</taxon>
        <taxon>Thermomonosporaceae</taxon>
        <taxon>Thermomonospora</taxon>
    </lineage>
</organism>
<dbReference type="GO" id="GO:0051539">
    <property type="term" value="F:4 iron, 4 sulfur cluster binding"/>
    <property type="evidence" value="ECO:0007669"/>
    <property type="project" value="UniProtKB-KW"/>
</dbReference>
<dbReference type="PANTHER" id="PTHR24421:SF62">
    <property type="entry name" value="SENSORY TRANSDUCTION HISTIDINE KINASE"/>
    <property type="match status" value="1"/>
</dbReference>
<dbReference type="PRINTS" id="PR00344">
    <property type="entry name" value="BCTRLSENSOR"/>
</dbReference>
<evidence type="ECO:0000256" key="13">
    <source>
        <dbReference type="ARBA" id="ARBA00024827"/>
    </source>
</evidence>
<evidence type="ECO:0000256" key="5">
    <source>
        <dbReference type="ARBA" id="ARBA00017322"/>
    </source>
</evidence>
<accession>A0A1H6DU25</accession>
<reference evidence="18" key="1">
    <citation type="submission" date="2016-10" db="EMBL/GenBank/DDBJ databases">
        <authorList>
            <person name="Varghese N."/>
            <person name="Submissions S."/>
        </authorList>
    </citation>
    <scope>NUCLEOTIDE SEQUENCE [LARGE SCALE GENOMIC DNA]</scope>
    <source>
        <strain evidence="18">DSM 43163</strain>
    </source>
</reference>
<dbReference type="PANTHER" id="PTHR24421">
    <property type="entry name" value="NITRATE/NITRITE SENSOR PROTEIN NARX-RELATED"/>
    <property type="match status" value="1"/>
</dbReference>
<dbReference type="SMART" id="SM00387">
    <property type="entry name" value="HATPase_c"/>
    <property type="match status" value="1"/>
</dbReference>
<feature type="transmembrane region" description="Helical" evidence="15">
    <location>
        <begin position="143"/>
        <end position="165"/>
    </location>
</feature>
<keyword evidence="10" id="KW-0408">Iron</keyword>
<keyword evidence="11" id="KW-0902">Two-component regulatory system</keyword>
<dbReference type="GO" id="GO:0046983">
    <property type="term" value="F:protein dimerization activity"/>
    <property type="evidence" value="ECO:0007669"/>
    <property type="project" value="InterPro"/>
</dbReference>
<sequence>MTDPFPPSKWEQRFERFAEWVPYLTLGVSLAISLAVPGHPAGTVPATLALAALALAWLIGAHTLLPARLRARRAATVIHFIGVLTTATALSLRDPIFIIYTISGFFLAARFAPSKWTFAAVAATSTVLYGSTIDWLQASVQLLAFHVAIVTLQTLAIGGGHILSIRVEERQRRYRKALVDLEAALEENAGLHAQLMTQAHEAGVLDERQRMAREIHDTLAQGLAGIITQLRAAKRVPDGAEHVELALALATESLAEARRSVDALRPQRLDDAHLPEAMSALARDWSEASGVELHVEITGDRVPLSPAIEVALFRIAQEALTNIGKHAAASRAGLTLSYAGDVTLLDIRDDGKGIDGSGDGGFGLSSMRQRARGVGGTLEIESVPGEGTAISASVPALQAGPQVGEA</sequence>
<evidence type="ECO:0000313" key="18">
    <source>
        <dbReference type="Proteomes" id="UP000236723"/>
    </source>
</evidence>
<dbReference type="Gene3D" id="1.20.5.1930">
    <property type="match status" value="1"/>
</dbReference>
<keyword evidence="15" id="KW-0812">Transmembrane</keyword>